<dbReference type="PANTHER" id="PTHR31331:SF8">
    <property type="entry name" value="LCCL DOMAIN PROTEIN (AFU_ORTHOLOGUE AFUA_5G02970)"/>
    <property type="match status" value="1"/>
</dbReference>
<comment type="caution">
    <text evidence="4">The sequence shown here is derived from an EMBL/GenBank/DDBJ whole genome shotgun (WGS) entry which is preliminary data.</text>
</comment>
<dbReference type="Proteomes" id="UP001583186">
    <property type="component" value="Unassembled WGS sequence"/>
</dbReference>
<evidence type="ECO:0000256" key="1">
    <source>
        <dbReference type="SAM" id="MobiDB-lite"/>
    </source>
</evidence>
<evidence type="ECO:0000313" key="5">
    <source>
        <dbReference type="Proteomes" id="UP001583186"/>
    </source>
</evidence>
<dbReference type="Pfam" id="PF03815">
    <property type="entry name" value="LCCL"/>
    <property type="match status" value="1"/>
</dbReference>
<feature type="transmembrane region" description="Helical" evidence="2">
    <location>
        <begin position="418"/>
        <end position="434"/>
    </location>
</feature>
<feature type="domain" description="LCCL" evidence="3">
    <location>
        <begin position="252"/>
        <end position="303"/>
    </location>
</feature>
<name>A0ABR3YT35_9PEZI</name>
<dbReference type="Gene3D" id="2.170.130.20">
    <property type="entry name" value="LCCL-like domain"/>
    <property type="match status" value="1"/>
</dbReference>
<feature type="transmembrane region" description="Helical" evidence="2">
    <location>
        <begin position="487"/>
        <end position="508"/>
    </location>
</feature>
<accession>A0ABR3YT35</accession>
<feature type="transmembrane region" description="Helical" evidence="2">
    <location>
        <begin position="146"/>
        <end position="165"/>
    </location>
</feature>
<reference evidence="4 5" key="1">
    <citation type="journal article" date="2024" name="IMA Fungus">
        <title>IMA Genome - F19 : A genome assembly and annotation guide to empower mycologists, including annotated draft genome sequences of Ceratocystis pirilliformis, Diaporthe australafricana, Fusarium ophioides, Paecilomyces lecythidis, and Sporothrix stenoceras.</title>
        <authorList>
            <person name="Aylward J."/>
            <person name="Wilson A.M."/>
            <person name="Visagie C.M."/>
            <person name="Spraker J."/>
            <person name="Barnes I."/>
            <person name="Buitendag C."/>
            <person name="Ceriani C."/>
            <person name="Del Mar Angel L."/>
            <person name="du Plessis D."/>
            <person name="Fuchs T."/>
            <person name="Gasser K."/>
            <person name="Kramer D."/>
            <person name="Li W."/>
            <person name="Munsamy K."/>
            <person name="Piso A."/>
            <person name="Price J.L."/>
            <person name="Sonnekus B."/>
            <person name="Thomas C."/>
            <person name="van der Nest A."/>
            <person name="van Dijk A."/>
            <person name="van Heerden A."/>
            <person name="van Vuuren N."/>
            <person name="Yilmaz N."/>
            <person name="Duong T.A."/>
            <person name="van der Merwe N.A."/>
            <person name="Wingfield M.J."/>
            <person name="Wingfield B.D."/>
        </authorList>
    </citation>
    <scope>NUCLEOTIDE SEQUENCE [LARGE SCALE GENOMIC DNA]</scope>
    <source>
        <strain evidence="4 5">CMW 5346</strain>
    </source>
</reference>
<evidence type="ECO:0000256" key="2">
    <source>
        <dbReference type="SAM" id="Phobius"/>
    </source>
</evidence>
<keyword evidence="2" id="KW-0812">Transmembrane</keyword>
<dbReference type="PROSITE" id="PS50820">
    <property type="entry name" value="LCCL"/>
    <property type="match status" value="1"/>
</dbReference>
<feature type="region of interest" description="Disordered" evidence="1">
    <location>
        <begin position="1"/>
        <end position="73"/>
    </location>
</feature>
<dbReference type="InterPro" id="IPR004043">
    <property type="entry name" value="LCCL"/>
</dbReference>
<evidence type="ECO:0000313" key="4">
    <source>
        <dbReference type="EMBL" id="KAL1891257.1"/>
    </source>
</evidence>
<dbReference type="SUPFAM" id="SSF69848">
    <property type="entry name" value="LCCL domain"/>
    <property type="match status" value="1"/>
</dbReference>
<dbReference type="InterPro" id="IPR036609">
    <property type="entry name" value="LCCL_sf"/>
</dbReference>
<dbReference type="InterPro" id="IPR051957">
    <property type="entry name" value="CRISP-LCCL_domain"/>
</dbReference>
<feature type="transmembrane region" description="Helical" evidence="2">
    <location>
        <begin position="376"/>
        <end position="398"/>
    </location>
</feature>
<gene>
    <name evidence="4" type="ORF">Sste5346_007716</name>
</gene>
<sequence length="723" mass="78270">MGDGNDINEGLLESNNNTHSHIPRGARSEGSSSSDTIAAEGGFDRPDERLDGNLSELEEDDSDDAPPTPRFMQDEGSWRRFRWVPYSVRRFAKATAQWSLGPEDAHPFVIEPVFPVVQHAPLTLLDKLLDRLPGSKDDPIKSRIRWRRGLLAGLLGIWLLTFALVMRRGIVAGEMADWGIPGDIGCGNTYWVPGNMCGLDGSACRPFNGSGFAFRCPATCAGYQVLNPRAVGDKEVVYSTLVVGGPNSGANGTDHIYRGDSFICSAAIHAGVINNAAGGCGVVRLVGRQTNFAASKNNGIQSIEFDSYFPLAFAFEQGVGCPGQQDARWPLLAVSVTFSTVLSLFVTSPAAFFFSIFTGLFWHVGLASDPPPHASIPALISNIVGKFLPAALVAWVIFDVMAVRRTLTGLTAQIEKTVLWLGGCWVGSLNNYTFDGIPIQRLTPHDLAQQPGAKAALATIIGCLLSIAASQIWYFRREGRLRQYLKLYILFISGLVICMMLPGLKLRIHHYIVALLLLPGTSMQTRPALLYQGILVGLFINGIARWGWDSLLQTAAALQDDSQLNSPLPTLMEPVIRLANTTVATAIEAAVDGATGLLSSDTLLAGVLTAAANTSSISFSWQPPPGPRYDGISVLVNDVERYRGYFDDLVEADDTNHGVATFTWERPADVAAAGVDEYFRFGYMEGSQTDDYTRAGIWTAEGAWVPMPPGPSRVKSREVAGKR</sequence>
<proteinExistence type="predicted"/>
<organism evidence="4 5">
    <name type="scientific">Sporothrix stenoceras</name>
    <dbReference type="NCBI Taxonomy" id="5173"/>
    <lineage>
        <taxon>Eukaryota</taxon>
        <taxon>Fungi</taxon>
        <taxon>Dikarya</taxon>
        <taxon>Ascomycota</taxon>
        <taxon>Pezizomycotina</taxon>
        <taxon>Sordariomycetes</taxon>
        <taxon>Sordariomycetidae</taxon>
        <taxon>Ophiostomatales</taxon>
        <taxon>Ophiostomataceae</taxon>
        <taxon>Sporothrix</taxon>
    </lineage>
</organism>
<feature type="transmembrane region" description="Helical" evidence="2">
    <location>
        <begin position="331"/>
        <end position="364"/>
    </location>
</feature>
<protein>
    <recommendedName>
        <fullName evidence="3">LCCL domain-containing protein</fullName>
    </recommendedName>
</protein>
<dbReference type="PANTHER" id="PTHR31331">
    <property type="entry name" value="LCCL DOMAIN PROTEIN (AFU_ORTHOLOGUE AFUA_5G08630)"/>
    <property type="match status" value="1"/>
</dbReference>
<keyword evidence="5" id="KW-1185">Reference proteome</keyword>
<dbReference type="SMART" id="SM00603">
    <property type="entry name" value="LCCL"/>
    <property type="match status" value="1"/>
</dbReference>
<evidence type="ECO:0000259" key="3">
    <source>
        <dbReference type="PROSITE" id="PS50820"/>
    </source>
</evidence>
<dbReference type="EMBL" id="JAWCUI010000054">
    <property type="protein sequence ID" value="KAL1891257.1"/>
    <property type="molecule type" value="Genomic_DNA"/>
</dbReference>
<feature type="compositionally biased region" description="Basic and acidic residues" evidence="1">
    <location>
        <begin position="42"/>
        <end position="51"/>
    </location>
</feature>
<keyword evidence="2" id="KW-1133">Transmembrane helix</keyword>
<keyword evidence="2" id="KW-0472">Membrane</keyword>
<feature type="transmembrane region" description="Helical" evidence="2">
    <location>
        <begin position="528"/>
        <end position="548"/>
    </location>
</feature>
<feature type="transmembrane region" description="Helical" evidence="2">
    <location>
        <begin position="454"/>
        <end position="475"/>
    </location>
</feature>